<feature type="compositionally biased region" description="Basic and acidic residues" evidence="1">
    <location>
        <begin position="799"/>
        <end position="846"/>
    </location>
</feature>
<organism evidence="2 3">
    <name type="scientific">Oikopleura dioica</name>
    <name type="common">Tunicate</name>
    <dbReference type="NCBI Taxonomy" id="34765"/>
    <lineage>
        <taxon>Eukaryota</taxon>
        <taxon>Metazoa</taxon>
        <taxon>Chordata</taxon>
        <taxon>Tunicata</taxon>
        <taxon>Appendicularia</taxon>
        <taxon>Copelata</taxon>
        <taxon>Oikopleuridae</taxon>
        <taxon>Oikopleura</taxon>
    </lineage>
</organism>
<feature type="compositionally biased region" description="Basic and acidic residues" evidence="1">
    <location>
        <begin position="519"/>
        <end position="540"/>
    </location>
</feature>
<accession>A0ABN7SIM8</accession>
<feature type="compositionally biased region" description="Basic and acidic residues" evidence="1">
    <location>
        <begin position="745"/>
        <end position="760"/>
    </location>
</feature>
<sequence>MPKAKKTTATSAKREPLSLNQLTRENDYKALISGLNKKIRLEKEWGSDDFDNLTNVYRSHDKKSNYTTQLVGIHVFRQLIETWSAKPESCKLDKFLLEVFIDQTIMSFVNFFKKKTLTEDNIEKGRYAMRIFLSAWQLSDGIMDEIITTSYLSAVKKICCVQIPAAHRDFTIFHLLTEASLCSKMIIKPMERKEIVSRLEMLYKQGSFPTLRIPIKVIIARVFDMMKLAPKNLGLTKHTPVPNKCVAYTIEDNKEDLLRCKNIVLSANHEDDDDVRLKQAHISVDKRAMTLIPERHRDLNCAQVTIEPDMITKSDVRIVNDKFVFTLDLSINSFFDEPWSLLGKKITFDIDNSTSMTMFQKYAKTWKWTIPQVPVKTPSTDFAAIHRSKMNSETRKLGNPSPDTLSTISLHTDPDEWKKKVESHREKKQEAHLRRQQELSTPKLPNKTRKRGATNKVENEKTQKVGKVEEAKKSSSETSISSGKKKPGRPKKTEKVEELGKTSSEASVGSEKKKRGRLGKNEKRETRQGAAKKPKEETKKPRPRGRQQKLKNEGVHEDHTSKVQKPTTALPSRRFGAAKFTDDFLNKRNIKKQNELFDSLDDPPTIKLNKKPRSELNVGGSDIFTYPDSMVSHQPSKVSKKPKTRKLADRSPSPMSSCGESEDYAPTKNRARKRLPEPTEQSRAAAKSRPRKSQRAAVLKRIPIIDNSSSDDDFLGVVKKDNTLDVTPMWNKSFKDEPILEQTKKTELKEKKKKEADARRRSFPKPLLLPPVNVLVPSSESGPEAPVASNPRIGLRQQVKKEQIEETENSRLTKTKPVEQKREDFKPQTVKSPEHRNGRASRDLSKNHRLPVQKSPMKKIKRDIIYSPRPRKSPEKIKNPNMLLKPIKLKKRRKRANKTLAKTFRSYMKNHHSLPDNVIKFRKAIDVQTSDFIISALKEMSNLIEAVNQVPPPRPPSPSSESETDSDSDLKRDTGMGESVPSDDLLQMMQNMMTFLDRR</sequence>
<evidence type="ECO:0000256" key="1">
    <source>
        <dbReference type="SAM" id="MobiDB-lite"/>
    </source>
</evidence>
<reference evidence="2 3" key="1">
    <citation type="submission" date="2021-04" db="EMBL/GenBank/DDBJ databases">
        <authorList>
            <person name="Bliznina A."/>
        </authorList>
    </citation>
    <scope>NUCLEOTIDE SEQUENCE [LARGE SCALE GENOMIC DNA]</scope>
</reference>
<feature type="compositionally biased region" description="Polar residues" evidence="1">
    <location>
        <begin position="401"/>
        <end position="410"/>
    </location>
</feature>
<feature type="region of interest" description="Disordered" evidence="1">
    <location>
        <begin position="745"/>
        <end position="847"/>
    </location>
</feature>
<feature type="compositionally biased region" description="Basic and acidic residues" evidence="1">
    <location>
        <begin position="491"/>
        <end position="500"/>
    </location>
</feature>
<proteinExistence type="predicted"/>
<feature type="region of interest" description="Disordered" evidence="1">
    <location>
        <begin position="390"/>
        <end position="699"/>
    </location>
</feature>
<name>A0ABN7SIM8_OIKDI</name>
<evidence type="ECO:0000313" key="3">
    <source>
        <dbReference type="Proteomes" id="UP001158576"/>
    </source>
</evidence>
<protein>
    <submittedName>
        <fullName evidence="2">Oidioi.mRNA.OKI2018_I69.XSR.g16013.t1.cds</fullName>
    </submittedName>
</protein>
<dbReference type="Proteomes" id="UP001158576">
    <property type="component" value="Chromosome XSR"/>
</dbReference>
<evidence type="ECO:0000313" key="2">
    <source>
        <dbReference type="EMBL" id="CAG5098828.1"/>
    </source>
</evidence>
<keyword evidence="3" id="KW-1185">Reference proteome</keyword>
<feature type="compositionally biased region" description="Basic and acidic residues" evidence="1">
    <location>
        <begin position="550"/>
        <end position="561"/>
    </location>
</feature>
<feature type="compositionally biased region" description="Basic and acidic residues" evidence="1">
    <location>
        <begin position="412"/>
        <end position="437"/>
    </location>
</feature>
<feature type="region of interest" description="Disordered" evidence="1">
    <location>
        <begin position="948"/>
        <end position="986"/>
    </location>
</feature>
<feature type="compositionally biased region" description="Basic and acidic residues" evidence="1">
    <location>
        <begin position="457"/>
        <end position="475"/>
    </location>
</feature>
<gene>
    <name evidence="2" type="ORF">OKIOD_LOCUS7571</name>
</gene>
<dbReference type="EMBL" id="OU015569">
    <property type="protein sequence ID" value="CAG5098828.1"/>
    <property type="molecule type" value="Genomic_DNA"/>
</dbReference>